<organism evidence="1 2">
    <name type="scientific">Geospiza parvula</name>
    <name type="common">Small tree-finch</name>
    <name type="synonym">Camarhynchus parvulus</name>
    <dbReference type="NCBI Taxonomy" id="87175"/>
    <lineage>
        <taxon>Eukaryota</taxon>
        <taxon>Metazoa</taxon>
        <taxon>Chordata</taxon>
        <taxon>Craniata</taxon>
        <taxon>Vertebrata</taxon>
        <taxon>Euteleostomi</taxon>
        <taxon>Archelosauria</taxon>
        <taxon>Archosauria</taxon>
        <taxon>Dinosauria</taxon>
        <taxon>Saurischia</taxon>
        <taxon>Theropoda</taxon>
        <taxon>Coelurosauria</taxon>
        <taxon>Aves</taxon>
        <taxon>Neognathae</taxon>
        <taxon>Neoaves</taxon>
        <taxon>Telluraves</taxon>
        <taxon>Australaves</taxon>
        <taxon>Passeriformes</taxon>
        <taxon>Thraupidae</taxon>
        <taxon>Camarhynchus</taxon>
    </lineage>
</organism>
<dbReference type="CDD" id="cd11304">
    <property type="entry name" value="Cadherin_repeat"/>
    <property type="match status" value="1"/>
</dbReference>
<name>A0A8C3MN36_GEOPR</name>
<protein>
    <submittedName>
        <fullName evidence="1">Uncharacterized protein</fullName>
    </submittedName>
</protein>
<accession>A0A8C3MN36</accession>
<dbReference type="Proteomes" id="UP000694382">
    <property type="component" value="Chromosome 12"/>
</dbReference>
<reference evidence="1" key="2">
    <citation type="submission" date="2025-08" db="UniProtKB">
        <authorList>
            <consortium name="Ensembl"/>
        </authorList>
    </citation>
    <scope>IDENTIFICATION</scope>
</reference>
<dbReference type="Ensembl" id="ENSCPVT00000009143.2">
    <property type="protein sequence ID" value="ENSCPVP00000008778.1"/>
    <property type="gene ID" value="ENSCPVG00000006423.2"/>
</dbReference>
<reference evidence="1" key="1">
    <citation type="submission" date="2020-02" db="EMBL/GenBank/DDBJ databases">
        <authorList>
            <person name="Enbody D E."/>
            <person name="Pettersson E M."/>
        </authorList>
    </citation>
    <scope>NUCLEOTIDE SEQUENCE [LARGE SCALE GENOMIC DNA]</scope>
</reference>
<evidence type="ECO:0000313" key="1">
    <source>
        <dbReference type="Ensembl" id="ENSCPVP00000008778.1"/>
    </source>
</evidence>
<keyword evidence="2" id="KW-1185">Reference proteome</keyword>
<reference evidence="1" key="3">
    <citation type="submission" date="2025-09" db="UniProtKB">
        <authorList>
            <consortium name="Ensembl"/>
        </authorList>
    </citation>
    <scope>IDENTIFICATION</scope>
</reference>
<proteinExistence type="predicted"/>
<sequence>STGEIRVVGPLDSQQHKSYRLVVRLTDTHHDLDPRKRQSRLCDVSVQTLPKEPLVVLQTEAVWHPPAWFVAVLTISGVLLLATLGCTARSLTRGMFNILCIWPWLAVLGSPLCPGQGCSPDGGYGSRENNLASRP</sequence>
<evidence type="ECO:0000313" key="2">
    <source>
        <dbReference type="Proteomes" id="UP000694382"/>
    </source>
</evidence>
<dbReference type="AlphaFoldDB" id="A0A8C3MN36"/>